<dbReference type="Pfam" id="PF01564">
    <property type="entry name" value="Spermine_synth"/>
    <property type="match status" value="1"/>
</dbReference>
<keyword evidence="2" id="KW-0472">Membrane</keyword>
<keyword evidence="4" id="KW-1185">Reference proteome</keyword>
<feature type="transmembrane region" description="Helical" evidence="2">
    <location>
        <begin position="289"/>
        <end position="310"/>
    </location>
</feature>
<organism evidence="3 4">
    <name type="scientific">Aquicella siphonis</name>
    <dbReference type="NCBI Taxonomy" id="254247"/>
    <lineage>
        <taxon>Bacteria</taxon>
        <taxon>Pseudomonadati</taxon>
        <taxon>Pseudomonadota</taxon>
        <taxon>Gammaproteobacteria</taxon>
        <taxon>Legionellales</taxon>
        <taxon>Coxiellaceae</taxon>
        <taxon>Aquicella</taxon>
    </lineage>
</organism>
<dbReference type="InterPro" id="IPR029063">
    <property type="entry name" value="SAM-dependent_MTases_sf"/>
</dbReference>
<dbReference type="Gene3D" id="3.40.50.150">
    <property type="entry name" value="Vaccinia Virus protein VP39"/>
    <property type="match status" value="1"/>
</dbReference>
<sequence>MAYIRVAMLLAICALVLLMFLLLPQLISLVFPLEIQPVQYYIILCVFYIASVALVYLWAQTFQRRASLILEQWIKQSSVQIEEWVRYTPPKSRYLAVIVIAALTLFLELVLIRWQASLFPLFALYKNFTLLACFCGLGIGYALARKFPLLITTALPMLALTILLLTLLRYAAPKFILELLYVVPVQEESAVFGNFVNHADFVSRIVVYVPVYILLIGTFILNVLVLMPIGQFCGFLMENDRPLISYGCNLLGSILGVIALFILSCFWIGPVVWFGISATILLWYQMPSLHARGIGLLSVAICILLTAWPLEPLVQNIYSPYQLIQKITKPDGFMQILASGSYYQKVYDLSLANTNRDTDPLKKIVGYYELPFRASASLNKVAIMGAGSGNDVAAALRSGAREIYAVEIDPVIHDLGRMNHPEHPYSDQRVHSVIDDARTFFRNTTESFDAIVYGVLDSHILLSHGSNVRLDSFVYTTEGLHEAFEHLNPGGLLSVSFALSSSRMGEKIFRILKEMPQAGKPAAILTGYDSAETTTFMVRKNAEIKLPENFMKQYGLKDVTSRYINSNFNMLDLPTDDWPFFYMDSKMYPASYVVSLGLIFLLSIVLLRAFLPGHQWEPSLLPFFFLGSGFMLIETKAITELGLLYGNTWYVIGITIISVLLMAFFANLLSSRFPVRNLHWAYLSLILIIGAGYLISMRGGIFHHGVIAKFFTVILLTGPLFFSGLIFSILLAKVNNIAGAMAYNLIGAMLGGLLEYNAMQYGFSFLYLIALFIYGLTWISSYGKPSIFSAPLR</sequence>
<dbReference type="PANTHER" id="PTHR43317">
    <property type="entry name" value="THERMOSPERMINE SYNTHASE ACAULIS5"/>
    <property type="match status" value="1"/>
</dbReference>
<feature type="transmembrane region" description="Helical" evidence="2">
    <location>
        <begin position="150"/>
        <end position="172"/>
    </location>
</feature>
<protein>
    <submittedName>
        <fullName evidence="3">Polyamine aminopropyltransferase</fullName>
    </submittedName>
</protein>
<feature type="transmembrane region" description="Helical" evidence="2">
    <location>
        <begin position="737"/>
        <end position="754"/>
    </location>
</feature>
<feature type="transmembrane region" description="Helical" evidence="2">
    <location>
        <begin position="122"/>
        <end position="143"/>
    </location>
</feature>
<dbReference type="CDD" id="cd02440">
    <property type="entry name" value="AdoMet_MTases"/>
    <property type="match status" value="1"/>
</dbReference>
<feature type="transmembrane region" description="Helical" evidence="2">
    <location>
        <begin position="94"/>
        <end position="116"/>
    </location>
</feature>
<evidence type="ECO:0000256" key="2">
    <source>
        <dbReference type="SAM" id="Phobius"/>
    </source>
</evidence>
<feature type="transmembrane region" description="Helical" evidence="2">
    <location>
        <begin position="616"/>
        <end position="633"/>
    </location>
</feature>
<feature type="transmembrane region" description="Helical" evidence="2">
    <location>
        <begin position="707"/>
        <end position="731"/>
    </location>
</feature>
<dbReference type="KEGG" id="asip:AQUSIP_19250"/>
<feature type="transmembrane region" description="Helical" evidence="2">
    <location>
        <begin position="645"/>
        <end position="666"/>
    </location>
</feature>
<dbReference type="EMBL" id="LR699119">
    <property type="protein sequence ID" value="VVC76602.1"/>
    <property type="molecule type" value="Genomic_DNA"/>
</dbReference>
<keyword evidence="1" id="KW-0620">Polyamine biosynthesis</keyword>
<name>A0A5E4PJV6_9COXI</name>
<dbReference type="GO" id="GO:0016740">
    <property type="term" value="F:transferase activity"/>
    <property type="evidence" value="ECO:0007669"/>
    <property type="project" value="UniProtKB-KW"/>
</dbReference>
<feature type="transmembrane region" description="Helical" evidence="2">
    <location>
        <begin position="590"/>
        <end position="610"/>
    </location>
</feature>
<proteinExistence type="predicted"/>
<keyword evidence="3" id="KW-0808">Transferase</keyword>
<feature type="transmembrane region" description="Helical" evidence="2">
    <location>
        <begin position="250"/>
        <end position="283"/>
    </location>
</feature>
<evidence type="ECO:0000313" key="3">
    <source>
        <dbReference type="EMBL" id="VVC76602.1"/>
    </source>
</evidence>
<evidence type="ECO:0000313" key="4">
    <source>
        <dbReference type="Proteomes" id="UP000324194"/>
    </source>
</evidence>
<accession>A0A5E4PJV6</accession>
<dbReference type="Proteomes" id="UP000324194">
    <property type="component" value="Chromosome 1"/>
</dbReference>
<keyword evidence="2" id="KW-0812">Transmembrane</keyword>
<reference evidence="3 4" key="1">
    <citation type="submission" date="2019-08" db="EMBL/GenBank/DDBJ databases">
        <authorList>
            <person name="Guy L."/>
        </authorList>
    </citation>
    <scope>NUCLEOTIDE SEQUENCE [LARGE SCALE GENOMIC DNA]</scope>
    <source>
        <strain evidence="3 4">SGT-108</strain>
    </source>
</reference>
<dbReference type="RefSeq" id="WP_148339910.1">
    <property type="nucleotide sequence ID" value="NZ_LR699119.1"/>
</dbReference>
<feature type="transmembrane region" description="Helical" evidence="2">
    <location>
        <begin position="38"/>
        <end position="59"/>
    </location>
</feature>
<dbReference type="PANTHER" id="PTHR43317:SF3">
    <property type="entry name" value="BLR2883 PROTEIN"/>
    <property type="match status" value="1"/>
</dbReference>
<feature type="transmembrane region" description="Helical" evidence="2">
    <location>
        <begin position="205"/>
        <end position="229"/>
    </location>
</feature>
<dbReference type="SUPFAM" id="SSF53335">
    <property type="entry name" value="S-adenosyl-L-methionine-dependent methyltransferases"/>
    <property type="match status" value="1"/>
</dbReference>
<feature type="transmembrane region" description="Helical" evidence="2">
    <location>
        <begin position="678"/>
        <end position="695"/>
    </location>
</feature>
<keyword evidence="2" id="KW-1133">Transmembrane helix</keyword>
<dbReference type="OrthoDB" id="8540330at2"/>
<gene>
    <name evidence="3" type="primary">speE_3</name>
    <name evidence="3" type="ORF">AQUSIP_19250</name>
</gene>
<dbReference type="GO" id="GO:0006596">
    <property type="term" value="P:polyamine biosynthetic process"/>
    <property type="evidence" value="ECO:0007669"/>
    <property type="project" value="UniProtKB-KW"/>
</dbReference>
<evidence type="ECO:0000256" key="1">
    <source>
        <dbReference type="ARBA" id="ARBA00023115"/>
    </source>
</evidence>
<dbReference type="AlphaFoldDB" id="A0A5E4PJV6"/>
<feature type="transmembrane region" description="Helical" evidence="2">
    <location>
        <begin position="761"/>
        <end position="779"/>
    </location>
</feature>